<protein>
    <submittedName>
        <fullName evidence="3">Uncharacterized protein</fullName>
    </submittedName>
</protein>
<feature type="transmembrane region" description="Helical" evidence="2">
    <location>
        <begin position="127"/>
        <end position="148"/>
    </location>
</feature>
<feature type="compositionally biased region" description="Pro residues" evidence="1">
    <location>
        <begin position="179"/>
        <end position="198"/>
    </location>
</feature>
<feature type="transmembrane region" description="Helical" evidence="2">
    <location>
        <begin position="62"/>
        <end position="83"/>
    </location>
</feature>
<keyword evidence="2" id="KW-0812">Transmembrane</keyword>
<gene>
    <name evidence="3" type="ORF">ABWK59_09685</name>
</gene>
<feature type="region of interest" description="Disordered" evidence="1">
    <location>
        <begin position="179"/>
        <end position="246"/>
    </location>
</feature>
<dbReference type="RefSeq" id="WP_354639626.1">
    <property type="nucleotide sequence ID" value="NZ_CP159872.1"/>
</dbReference>
<feature type="transmembrane region" description="Helical" evidence="2">
    <location>
        <begin position="12"/>
        <end position="34"/>
    </location>
</feature>
<evidence type="ECO:0000256" key="2">
    <source>
        <dbReference type="SAM" id="Phobius"/>
    </source>
</evidence>
<keyword evidence="2" id="KW-1133">Transmembrane helix</keyword>
<feature type="transmembrane region" description="Helical" evidence="2">
    <location>
        <begin position="90"/>
        <end position="107"/>
    </location>
</feature>
<sequence>MSFGHAPRPKDGSLIAVGFLGLLQLVIELAVLVYDFSQAGPEYVSTALGISYDHYVRGPVGFFSNDTALVVALAVVAVGAFSGRRWARPTAVAVLGVNAFSSLMLLVNQLVSDEAREHVVDGLDSVLLNLTLVAAVLIALACGVVVAATGRPAAPAVPYAPPFGAAPYGGPFAPPAPAGPYAPPVPGPFPGPAQPAPAPQAAAPQAQAPQAQAPQAQAAPAAPPTVVDRPAVPPVPPAPPTAPPAA</sequence>
<proteinExistence type="predicted"/>
<dbReference type="AlphaFoldDB" id="A0AAU8JS74"/>
<evidence type="ECO:0000256" key="1">
    <source>
        <dbReference type="SAM" id="MobiDB-lite"/>
    </source>
</evidence>
<name>A0AAU8JS74_9ACTN</name>
<accession>A0AAU8JS74</accession>
<keyword evidence="2" id="KW-0472">Membrane</keyword>
<dbReference type="EMBL" id="CP159872">
    <property type="protein sequence ID" value="XCM79180.1"/>
    <property type="molecule type" value="Genomic_DNA"/>
</dbReference>
<reference evidence="3" key="1">
    <citation type="submission" date="2024-06" db="EMBL/GenBank/DDBJ databases">
        <title>The genome sequences of Kitasatospora sp. strain HUAS MG31.</title>
        <authorList>
            <person name="Mo P."/>
        </authorList>
    </citation>
    <scope>NUCLEOTIDE SEQUENCE</scope>
    <source>
        <strain evidence="3">HUAS MG31</strain>
    </source>
</reference>
<dbReference type="KEGG" id="kcm:ABWK59_09685"/>
<evidence type="ECO:0000313" key="3">
    <source>
        <dbReference type="EMBL" id="XCM79180.1"/>
    </source>
</evidence>
<feature type="compositionally biased region" description="Pro residues" evidence="1">
    <location>
        <begin position="231"/>
        <end position="246"/>
    </location>
</feature>
<organism evidence="3">
    <name type="scientific">Kitasatospora camelliae</name>
    <dbReference type="NCBI Taxonomy" id="3156397"/>
    <lineage>
        <taxon>Bacteria</taxon>
        <taxon>Bacillati</taxon>
        <taxon>Actinomycetota</taxon>
        <taxon>Actinomycetes</taxon>
        <taxon>Kitasatosporales</taxon>
        <taxon>Streptomycetaceae</taxon>
        <taxon>Kitasatospora</taxon>
    </lineage>
</organism>
<feature type="compositionally biased region" description="Low complexity" evidence="1">
    <location>
        <begin position="199"/>
        <end position="230"/>
    </location>
</feature>